<reference evidence="3 5" key="2">
    <citation type="journal article" date="2013" name="Nature">
        <title>Insights into bilaterian evolution from three spiralian genomes.</title>
        <authorList>
            <person name="Simakov O."/>
            <person name="Marletaz F."/>
            <person name="Cho S.J."/>
            <person name="Edsinger-Gonzales E."/>
            <person name="Havlak P."/>
            <person name="Hellsten U."/>
            <person name="Kuo D.H."/>
            <person name="Larsson T."/>
            <person name="Lv J."/>
            <person name="Arendt D."/>
            <person name="Savage R."/>
            <person name="Osoegawa K."/>
            <person name="de Jong P."/>
            <person name="Grimwood J."/>
            <person name="Chapman J.A."/>
            <person name="Shapiro H."/>
            <person name="Aerts A."/>
            <person name="Otillar R.P."/>
            <person name="Terry A.Y."/>
            <person name="Boore J.L."/>
            <person name="Grigoriev I.V."/>
            <person name="Lindberg D.R."/>
            <person name="Seaver E.C."/>
            <person name="Weisblat D.A."/>
            <person name="Putnam N.H."/>
            <person name="Rokhsar D.S."/>
        </authorList>
    </citation>
    <scope>NUCLEOTIDE SEQUENCE</scope>
</reference>
<name>T1EZE7_HELRO</name>
<keyword evidence="1" id="KW-0175">Coiled coil</keyword>
<keyword evidence="5" id="KW-1185">Reference proteome</keyword>
<gene>
    <name evidence="4" type="primary">20201947</name>
    <name evidence="3" type="ORF">HELRODRAFT_167464</name>
</gene>
<evidence type="ECO:0000256" key="2">
    <source>
        <dbReference type="SAM" id="MobiDB-lite"/>
    </source>
</evidence>
<feature type="coiled-coil region" evidence="1">
    <location>
        <begin position="71"/>
        <end position="126"/>
    </location>
</feature>
<sequence length="313" mass="36206">MDKINFSNCKALRENGTPLSGSANANNLVKQSFHHQQRQQEDFTRTFHQNSNPQQQYNNSNLKDDVYEVILRKYEEEKKQHLQQIQFLSQKLKLKEENLDRVMGALENMKEENTKLTSERDRLASSNETLNAKLNSSMKSETMNDIKIRDAIDQRLQLQLSCNKLIEKNEKSDKKLLKLKMEKHQLANQVEQLTKDLKIMSEKANCQNLLEILKKDFASLMMMKKDLERELKMKDIQLAESESTLSNSKNQLKDAINENNMKPSSSLQNPSSLSFPPESSSPRPLPLYEKFNKLHTGVGSIRNPILFQVPVLN</sequence>
<evidence type="ECO:0000313" key="4">
    <source>
        <dbReference type="EnsemblMetazoa" id="HelroP167464"/>
    </source>
</evidence>
<feature type="compositionally biased region" description="Low complexity" evidence="2">
    <location>
        <begin position="263"/>
        <end position="282"/>
    </location>
</feature>
<dbReference type="HOGENOM" id="CLU_889280_0_0_1"/>
<protein>
    <submittedName>
        <fullName evidence="3 4">Uncharacterized protein</fullName>
    </submittedName>
</protein>
<dbReference type="EMBL" id="AMQM01002784">
    <property type="status" value="NOT_ANNOTATED_CDS"/>
    <property type="molecule type" value="Genomic_DNA"/>
</dbReference>
<dbReference type="KEGG" id="hro:HELRODRAFT_167464"/>
<dbReference type="Proteomes" id="UP000015101">
    <property type="component" value="Unassembled WGS sequence"/>
</dbReference>
<dbReference type="InParanoid" id="T1EZE7"/>
<organism evidence="4 5">
    <name type="scientific">Helobdella robusta</name>
    <name type="common">Californian leech</name>
    <dbReference type="NCBI Taxonomy" id="6412"/>
    <lineage>
        <taxon>Eukaryota</taxon>
        <taxon>Metazoa</taxon>
        <taxon>Spiralia</taxon>
        <taxon>Lophotrochozoa</taxon>
        <taxon>Annelida</taxon>
        <taxon>Clitellata</taxon>
        <taxon>Hirudinea</taxon>
        <taxon>Rhynchobdellida</taxon>
        <taxon>Glossiphoniidae</taxon>
        <taxon>Helobdella</taxon>
    </lineage>
</organism>
<dbReference type="EMBL" id="KB095858">
    <property type="protein sequence ID" value="ESO10950.1"/>
    <property type="molecule type" value="Genomic_DNA"/>
</dbReference>
<evidence type="ECO:0000256" key="1">
    <source>
        <dbReference type="SAM" id="Coils"/>
    </source>
</evidence>
<proteinExistence type="predicted"/>
<dbReference type="GeneID" id="20201947"/>
<feature type="region of interest" description="Disordered" evidence="2">
    <location>
        <begin position="259"/>
        <end position="286"/>
    </location>
</feature>
<reference evidence="4" key="3">
    <citation type="submission" date="2015-06" db="UniProtKB">
        <authorList>
            <consortium name="EnsemblMetazoa"/>
        </authorList>
    </citation>
    <scope>IDENTIFICATION</scope>
</reference>
<evidence type="ECO:0000313" key="3">
    <source>
        <dbReference type="EMBL" id="ESO10950.1"/>
    </source>
</evidence>
<dbReference type="CTD" id="20201947"/>
<feature type="coiled-coil region" evidence="1">
    <location>
        <begin position="162"/>
        <end position="258"/>
    </location>
</feature>
<evidence type="ECO:0000313" key="5">
    <source>
        <dbReference type="Proteomes" id="UP000015101"/>
    </source>
</evidence>
<dbReference type="EnsemblMetazoa" id="HelroT167464">
    <property type="protein sequence ID" value="HelroP167464"/>
    <property type="gene ID" value="HelroG167464"/>
</dbReference>
<dbReference type="RefSeq" id="XP_009011219.1">
    <property type="nucleotide sequence ID" value="XM_009012971.1"/>
</dbReference>
<dbReference type="AlphaFoldDB" id="T1EZE7"/>
<reference evidence="5" key="1">
    <citation type="submission" date="2012-12" db="EMBL/GenBank/DDBJ databases">
        <authorList>
            <person name="Hellsten U."/>
            <person name="Grimwood J."/>
            <person name="Chapman J.A."/>
            <person name="Shapiro H."/>
            <person name="Aerts A."/>
            <person name="Otillar R.P."/>
            <person name="Terry A.Y."/>
            <person name="Boore J.L."/>
            <person name="Simakov O."/>
            <person name="Marletaz F."/>
            <person name="Cho S.-J."/>
            <person name="Edsinger-Gonzales E."/>
            <person name="Havlak P."/>
            <person name="Kuo D.-H."/>
            <person name="Larsson T."/>
            <person name="Lv J."/>
            <person name="Arendt D."/>
            <person name="Savage R."/>
            <person name="Osoegawa K."/>
            <person name="de Jong P."/>
            <person name="Lindberg D.R."/>
            <person name="Seaver E.C."/>
            <person name="Weisblat D.A."/>
            <person name="Putnam N.H."/>
            <person name="Grigoriev I.V."/>
            <person name="Rokhsar D.S."/>
        </authorList>
    </citation>
    <scope>NUCLEOTIDE SEQUENCE</scope>
</reference>
<accession>T1EZE7</accession>